<gene>
    <name evidence="6" type="ORF">SAY87_026724</name>
</gene>
<dbReference type="GO" id="GO:0048046">
    <property type="term" value="C:apoplast"/>
    <property type="evidence" value="ECO:0007669"/>
    <property type="project" value="UniProtKB-SubCell"/>
</dbReference>
<evidence type="ECO:0000256" key="3">
    <source>
        <dbReference type="ARBA" id="ARBA00022525"/>
    </source>
</evidence>
<accession>A0AAN7JM40</accession>
<dbReference type="PANTHER" id="PTHR21495">
    <property type="entry name" value="NUCLEOPORIN-RELATED"/>
    <property type="match status" value="1"/>
</dbReference>
<comment type="caution">
    <text evidence="6">The sequence shown here is derived from an EMBL/GenBank/DDBJ whole genome shotgun (WGS) entry which is preliminary data.</text>
</comment>
<keyword evidence="7" id="KW-1185">Reference proteome</keyword>
<comment type="subcellular location">
    <subcellularLocation>
        <location evidence="4">Secreted</location>
        <location evidence="4">Extracellular space</location>
        <location evidence="4">Apoplast</location>
    </subcellularLocation>
</comment>
<evidence type="ECO:0000256" key="5">
    <source>
        <dbReference type="SAM" id="Phobius"/>
    </source>
</evidence>
<evidence type="ECO:0000313" key="6">
    <source>
        <dbReference type="EMBL" id="KAK4749275.1"/>
    </source>
</evidence>
<reference evidence="6 7" key="1">
    <citation type="journal article" date="2023" name="Hortic Res">
        <title>Pangenome of water caltrop reveals structural variations and asymmetric subgenome divergence after allopolyploidization.</title>
        <authorList>
            <person name="Zhang X."/>
            <person name="Chen Y."/>
            <person name="Wang L."/>
            <person name="Yuan Y."/>
            <person name="Fang M."/>
            <person name="Shi L."/>
            <person name="Lu R."/>
            <person name="Comes H.P."/>
            <person name="Ma Y."/>
            <person name="Chen Y."/>
            <person name="Huang G."/>
            <person name="Zhou Y."/>
            <person name="Zheng Z."/>
            <person name="Qiu Y."/>
        </authorList>
    </citation>
    <scope>NUCLEOTIDE SEQUENCE [LARGE SCALE GENOMIC DNA]</scope>
    <source>
        <tissue evidence="6">Roots</tissue>
    </source>
</reference>
<dbReference type="Pfam" id="PF03018">
    <property type="entry name" value="Dirigent"/>
    <property type="match status" value="1"/>
</dbReference>
<dbReference type="InterPro" id="IPR044859">
    <property type="entry name" value="Allene_oxi_cyc_Dirigent"/>
</dbReference>
<evidence type="ECO:0000256" key="2">
    <source>
        <dbReference type="ARBA" id="ARBA00011738"/>
    </source>
</evidence>
<comment type="function">
    <text evidence="4">Dirigent proteins impart stereoselectivity on the phenoxy radical-coupling reaction, yielding optically active lignans from two molecules of coniferyl alcohol in the biosynthesis of lignans, flavonolignans, and alkaloids and thus plays a central role in plant secondary metabolism.</text>
</comment>
<protein>
    <recommendedName>
        <fullName evidence="4">Dirigent protein</fullName>
    </recommendedName>
</protein>
<keyword evidence="5" id="KW-1133">Transmembrane helix</keyword>
<feature type="transmembrane region" description="Helical" evidence="5">
    <location>
        <begin position="15"/>
        <end position="36"/>
    </location>
</feature>
<proteinExistence type="inferred from homology"/>
<dbReference type="Proteomes" id="UP001345219">
    <property type="component" value="Chromosome 21"/>
</dbReference>
<dbReference type="GO" id="GO:0009699">
    <property type="term" value="P:phenylpropanoid biosynthetic process"/>
    <property type="evidence" value="ECO:0007669"/>
    <property type="project" value="UniProtKB-ARBA"/>
</dbReference>
<keyword evidence="5" id="KW-0812">Transmembrane</keyword>
<evidence type="ECO:0000256" key="1">
    <source>
        <dbReference type="ARBA" id="ARBA00010746"/>
    </source>
</evidence>
<dbReference type="AlphaFoldDB" id="A0AAN7JM40"/>
<evidence type="ECO:0000313" key="7">
    <source>
        <dbReference type="Proteomes" id="UP001345219"/>
    </source>
</evidence>
<dbReference type="Gene3D" id="2.40.480.10">
    <property type="entry name" value="Allene oxide cyclase-like"/>
    <property type="match status" value="1"/>
</dbReference>
<name>A0AAN7JM40_9MYRT</name>
<evidence type="ECO:0000256" key="4">
    <source>
        <dbReference type="RuleBase" id="RU363099"/>
    </source>
</evidence>
<keyword evidence="4" id="KW-0052">Apoplast</keyword>
<comment type="subunit">
    <text evidence="2 4">Homodimer.</text>
</comment>
<comment type="similarity">
    <text evidence="1 4">Belongs to the plant dirigent protein family.</text>
</comment>
<dbReference type="EMBL" id="JAXIOK010000018">
    <property type="protein sequence ID" value="KAK4749275.1"/>
    <property type="molecule type" value="Genomic_DNA"/>
</dbReference>
<keyword evidence="5" id="KW-0472">Membrane</keyword>
<keyword evidence="3 4" id="KW-0964">Secreted</keyword>
<organism evidence="6 7">
    <name type="scientific">Trapa incisa</name>
    <dbReference type="NCBI Taxonomy" id="236973"/>
    <lineage>
        <taxon>Eukaryota</taxon>
        <taxon>Viridiplantae</taxon>
        <taxon>Streptophyta</taxon>
        <taxon>Embryophyta</taxon>
        <taxon>Tracheophyta</taxon>
        <taxon>Spermatophyta</taxon>
        <taxon>Magnoliopsida</taxon>
        <taxon>eudicotyledons</taxon>
        <taxon>Gunneridae</taxon>
        <taxon>Pentapetalae</taxon>
        <taxon>rosids</taxon>
        <taxon>malvids</taxon>
        <taxon>Myrtales</taxon>
        <taxon>Lythraceae</taxon>
        <taxon>Trapa</taxon>
    </lineage>
</organism>
<sequence>MAVSRANGSSDDLYLYQWLLYLTKLFILLATLSVYFRLLLSPVKPVAAAFSRTISPESLSLRQEKLSHLRFYFHDIASGPNPTTVPVAWAANRSIATGFGNLIVLDDPLTEGPELGSRPVGRAQGIYAMASQTEVALLMALNFVFTAGKNNGSTLSVLGLNSVFEAVRELPVLGGSGLFQFARGYARARTISFDLKTKDACVEYNVYVFHY</sequence>
<dbReference type="InterPro" id="IPR004265">
    <property type="entry name" value="Dirigent"/>
</dbReference>